<feature type="region of interest" description="Disordered" evidence="1">
    <location>
        <begin position="1"/>
        <end position="35"/>
    </location>
</feature>
<dbReference type="EMBL" id="RSCD01000009">
    <property type="protein sequence ID" value="RSH90789.1"/>
    <property type="molecule type" value="Genomic_DNA"/>
</dbReference>
<organism evidence="3 4">
    <name type="scientific">Saitozyma podzolica</name>
    <dbReference type="NCBI Taxonomy" id="1890683"/>
    <lineage>
        <taxon>Eukaryota</taxon>
        <taxon>Fungi</taxon>
        <taxon>Dikarya</taxon>
        <taxon>Basidiomycota</taxon>
        <taxon>Agaricomycotina</taxon>
        <taxon>Tremellomycetes</taxon>
        <taxon>Tremellales</taxon>
        <taxon>Trimorphomycetaceae</taxon>
        <taxon>Saitozyma</taxon>
    </lineage>
</organism>
<reference evidence="3 4" key="1">
    <citation type="submission" date="2018-11" db="EMBL/GenBank/DDBJ databases">
        <title>Genome sequence of Saitozyma podzolica DSM 27192.</title>
        <authorList>
            <person name="Aliyu H."/>
            <person name="Gorte O."/>
            <person name="Ochsenreither K."/>
        </authorList>
    </citation>
    <scope>NUCLEOTIDE SEQUENCE [LARGE SCALE GENOMIC DNA]</scope>
    <source>
        <strain evidence="3 4">DSM 27192</strain>
    </source>
</reference>
<feature type="region of interest" description="Disordered" evidence="1">
    <location>
        <begin position="141"/>
        <end position="181"/>
    </location>
</feature>
<evidence type="ECO:0000313" key="4">
    <source>
        <dbReference type="Proteomes" id="UP000279259"/>
    </source>
</evidence>
<dbReference type="Pfam" id="PF04194">
    <property type="entry name" value="PDCD2_C"/>
    <property type="match status" value="1"/>
</dbReference>
<dbReference type="GO" id="GO:0005737">
    <property type="term" value="C:cytoplasm"/>
    <property type="evidence" value="ECO:0007669"/>
    <property type="project" value="InterPro"/>
</dbReference>
<evidence type="ECO:0000259" key="2">
    <source>
        <dbReference type="Pfam" id="PF04194"/>
    </source>
</evidence>
<feature type="compositionally biased region" description="Low complexity" evidence="1">
    <location>
        <begin position="141"/>
        <end position="155"/>
    </location>
</feature>
<feature type="domain" description="Programmed cell death protein 2 C-terminal" evidence="2">
    <location>
        <begin position="233"/>
        <end position="394"/>
    </location>
</feature>
<keyword evidence="4" id="KW-1185">Reference proteome</keyword>
<protein>
    <recommendedName>
        <fullName evidence="2">Programmed cell death protein 2 C-terminal domain-containing protein</fullName>
    </recommendedName>
</protein>
<dbReference type="OrthoDB" id="443682at2759"/>
<proteinExistence type="predicted"/>
<gene>
    <name evidence="3" type="ORF">EHS25_009964</name>
</gene>
<accession>A0A427YI79</accession>
<sequence>MVPTSPSGSSVSLPDSNALLALPDGPIPNDSSDRKSHTISLIGGYATFPPGVTVPDINCGVCHSPVPLLAQRREGSVRAFRASVKNEEYVRDVQAKRAEREKREAEEREKAKVNPFSLSTEVQSDGNSLFGAATLFGSQANPLASPAPPTSAETPDIASLSLSSDTSVAGPSKTLSPPLPAYQPPQYLSTIAEYLPIPEDVEMDAADDDDETEEQKAEWRNERFESLLPRGMDPVFERFVRRIDSAEDGSTQVMRYDLGGVPLPYSSSSPLTKKLFPTLPPTKPDDEDPPYEEHYTAATVPACKACGGKRVFELQLVPSLISVLVPSSITTTGKEPEGTKEVKAMSEAERKEELAKLASGQEGGGEGMEWGTVMVFGCEKDCVGFREEWVGVEWEATLSNAR</sequence>
<name>A0A427YI79_9TREE</name>
<dbReference type="STRING" id="1890683.A0A427YI79"/>
<dbReference type="Proteomes" id="UP000279259">
    <property type="component" value="Unassembled WGS sequence"/>
</dbReference>
<feature type="compositionally biased region" description="Low complexity" evidence="1">
    <location>
        <begin position="1"/>
        <end position="16"/>
    </location>
</feature>
<dbReference type="GO" id="GO:0030490">
    <property type="term" value="P:maturation of SSU-rRNA"/>
    <property type="evidence" value="ECO:0007669"/>
    <property type="project" value="TreeGrafter"/>
</dbReference>
<dbReference type="InterPro" id="IPR007320">
    <property type="entry name" value="PDCD2_C"/>
</dbReference>
<evidence type="ECO:0000313" key="3">
    <source>
        <dbReference type="EMBL" id="RSH90789.1"/>
    </source>
</evidence>
<evidence type="ECO:0000256" key="1">
    <source>
        <dbReference type="SAM" id="MobiDB-lite"/>
    </source>
</evidence>
<feature type="compositionally biased region" description="Polar residues" evidence="1">
    <location>
        <begin position="160"/>
        <end position="175"/>
    </location>
</feature>
<dbReference type="PANTHER" id="PTHR47524">
    <property type="entry name" value="20S RRNA ACCUMULATION PROTEIN 4"/>
    <property type="match status" value="1"/>
</dbReference>
<dbReference type="PANTHER" id="PTHR47524:SF1">
    <property type="entry name" value="20S RRNA ACCUMULATION PROTEIN 4"/>
    <property type="match status" value="1"/>
</dbReference>
<dbReference type="AlphaFoldDB" id="A0A427YI79"/>
<comment type="caution">
    <text evidence="3">The sequence shown here is derived from an EMBL/GenBank/DDBJ whole genome shotgun (WGS) entry which is preliminary data.</text>
</comment>